<dbReference type="Pfam" id="PF00884">
    <property type="entry name" value="Sulfatase"/>
    <property type="match status" value="1"/>
</dbReference>
<dbReference type="InterPro" id="IPR017850">
    <property type="entry name" value="Alkaline_phosphatase_core_sf"/>
</dbReference>
<keyword evidence="4" id="KW-0106">Calcium</keyword>
<dbReference type="Gene3D" id="3.30.1120.10">
    <property type="match status" value="1"/>
</dbReference>
<dbReference type="PANTHER" id="PTHR42693:SF33">
    <property type="entry name" value="ARYLSULFATASE"/>
    <property type="match status" value="1"/>
</dbReference>
<evidence type="ECO:0000256" key="4">
    <source>
        <dbReference type="ARBA" id="ARBA00022837"/>
    </source>
</evidence>
<dbReference type="Gene3D" id="3.40.720.10">
    <property type="entry name" value="Alkaline Phosphatase, subunit A"/>
    <property type="match status" value="1"/>
</dbReference>
<dbReference type="InterPro" id="IPR050738">
    <property type="entry name" value="Sulfatase"/>
</dbReference>
<feature type="domain" description="Sulfatase N-terminal" evidence="5">
    <location>
        <begin position="44"/>
        <end position="467"/>
    </location>
</feature>
<dbReference type="InterPro" id="IPR024607">
    <property type="entry name" value="Sulfatase_CS"/>
</dbReference>
<evidence type="ECO:0000259" key="5">
    <source>
        <dbReference type="Pfam" id="PF00884"/>
    </source>
</evidence>
<dbReference type="Proteomes" id="UP001500540">
    <property type="component" value="Unassembled WGS sequence"/>
</dbReference>
<keyword evidence="7" id="KW-1185">Reference proteome</keyword>
<accession>A0ABP7GAE8</accession>
<comment type="similarity">
    <text evidence="1">Belongs to the sulfatase family.</text>
</comment>
<evidence type="ECO:0000256" key="3">
    <source>
        <dbReference type="ARBA" id="ARBA00022801"/>
    </source>
</evidence>
<comment type="caution">
    <text evidence="6">The sequence shown here is derived from an EMBL/GenBank/DDBJ whole genome shotgun (WGS) entry which is preliminary data.</text>
</comment>
<protein>
    <submittedName>
        <fullName evidence="6">Arylsulfatase</fullName>
    </submittedName>
</protein>
<name>A0ABP7GAE8_9MICO</name>
<dbReference type="CDD" id="cd16025">
    <property type="entry name" value="PAS_like"/>
    <property type="match status" value="1"/>
</dbReference>
<reference evidence="7" key="1">
    <citation type="journal article" date="2019" name="Int. J. Syst. Evol. Microbiol.">
        <title>The Global Catalogue of Microorganisms (GCM) 10K type strain sequencing project: providing services to taxonomists for standard genome sequencing and annotation.</title>
        <authorList>
            <consortium name="The Broad Institute Genomics Platform"/>
            <consortium name="The Broad Institute Genome Sequencing Center for Infectious Disease"/>
            <person name="Wu L."/>
            <person name="Ma J."/>
        </authorList>
    </citation>
    <scope>NUCLEOTIDE SEQUENCE [LARGE SCALE GENOMIC DNA]</scope>
    <source>
        <strain evidence="7">JCM 16950</strain>
    </source>
</reference>
<keyword evidence="3" id="KW-0378">Hydrolase</keyword>
<keyword evidence="2" id="KW-0479">Metal-binding</keyword>
<dbReference type="PROSITE" id="PS00149">
    <property type="entry name" value="SULFATASE_2"/>
    <property type="match status" value="1"/>
</dbReference>
<dbReference type="RefSeq" id="WP_344780341.1">
    <property type="nucleotide sequence ID" value="NZ_BAABAF010000001.1"/>
</dbReference>
<proteinExistence type="inferred from homology"/>
<dbReference type="SUPFAM" id="SSF53649">
    <property type="entry name" value="Alkaline phosphatase-like"/>
    <property type="match status" value="1"/>
</dbReference>
<dbReference type="PANTHER" id="PTHR42693">
    <property type="entry name" value="ARYLSULFATASE FAMILY MEMBER"/>
    <property type="match status" value="1"/>
</dbReference>
<gene>
    <name evidence="6" type="ORF">GCM10022240_05960</name>
</gene>
<dbReference type="InterPro" id="IPR000917">
    <property type="entry name" value="Sulfatase_N"/>
</dbReference>
<evidence type="ECO:0000256" key="1">
    <source>
        <dbReference type="ARBA" id="ARBA00008779"/>
    </source>
</evidence>
<evidence type="ECO:0000313" key="7">
    <source>
        <dbReference type="Proteomes" id="UP001500540"/>
    </source>
</evidence>
<dbReference type="EMBL" id="BAABAF010000001">
    <property type="protein sequence ID" value="GAA3755867.1"/>
    <property type="molecule type" value="Genomic_DNA"/>
</dbReference>
<evidence type="ECO:0000256" key="2">
    <source>
        <dbReference type="ARBA" id="ARBA00022723"/>
    </source>
</evidence>
<sequence length="783" mass="85868">MAADGSAIPAGARGYEGFAGQIGDTFAQSTPSWPAPPAAPDGAPNVIVMVIDDMGWSDLGPFGSEIPTPTIDSLAARGVVATNYHSAPVCSPARAALLTGINPHRAGYATVAGADPGFPGYTLQLPEDVHTMPEILQANGYATFAVGKWHLASEHTLHEGGTKQSWPVQRGFDHYYGCLEGYTTFFAPNALTRDNSTVEVDRYPDDYYLTNDLTDQAISMIRDLRASDERKPFFLYFAHNAMHGPLGARRSDIEKHRGKYADGWDAVRRARFERQRASGVIAADTEMVDRNVEPGFDVQPWAELSDEQRGLAQRHMEVYAAMVDNIDQNLARLLDAVDDYGQLDNTIVMVVSDNGGTSEGGADGTRSYFSQFINGLPLPDDWDRDRPLDPELIGGPQAMIHYPRGWAQASNTPFRLYKMTPYEGGIRVPCIISWPAGLPRQAADDGIRGQYLYATDVLPTLLAAIGVEAPTTRNGLPTRDIDGVSALEVLRSRDAAPVRAQQYTEFSGNRAYSDGRFKIVSLHPRGAAALDDGSFRLFDMRADPAEVHDLAAQQPEVVARLAAEWRDAAWHNTVFPIALTPGDVFAPRRPGTERLQQAVTIFPGTPTLERFRSLELIALRDVDIDLDVDYAPGDEGVLVAHGDQGGGYVAYVEDGNLVLEYNEYGIMHRMATPVPCPGRRTTRISAHCRPGYRWEWSIIADLDAATKPVVMEQVMIMAGMAPFTGIDVGIDRRGPVSWSMHERHGSFRYTGRLRSVRYLPGARGDFDPSELRGAERAAARVFD</sequence>
<organism evidence="6 7">
    <name type="scientific">Microbacterium kribbense</name>
    <dbReference type="NCBI Taxonomy" id="433645"/>
    <lineage>
        <taxon>Bacteria</taxon>
        <taxon>Bacillati</taxon>
        <taxon>Actinomycetota</taxon>
        <taxon>Actinomycetes</taxon>
        <taxon>Micrococcales</taxon>
        <taxon>Microbacteriaceae</taxon>
        <taxon>Microbacterium</taxon>
    </lineage>
</organism>
<dbReference type="PROSITE" id="PS00523">
    <property type="entry name" value="SULFATASE_1"/>
    <property type="match status" value="1"/>
</dbReference>
<evidence type="ECO:0000313" key="6">
    <source>
        <dbReference type="EMBL" id="GAA3755867.1"/>
    </source>
</evidence>